<protein>
    <submittedName>
        <fullName evidence="1">Uncharacterized protein</fullName>
    </submittedName>
</protein>
<comment type="caution">
    <text evidence="1">The sequence shown here is derived from an EMBL/GenBank/DDBJ whole genome shotgun (WGS) entry which is preliminary data.</text>
</comment>
<dbReference type="EMBL" id="CACRXK020010311">
    <property type="protein sequence ID" value="CAB4019131.1"/>
    <property type="molecule type" value="Genomic_DNA"/>
</dbReference>
<reference evidence="1" key="1">
    <citation type="submission" date="2020-04" db="EMBL/GenBank/DDBJ databases">
        <authorList>
            <person name="Alioto T."/>
            <person name="Alioto T."/>
            <person name="Gomez Garrido J."/>
        </authorList>
    </citation>
    <scope>NUCLEOTIDE SEQUENCE</scope>
    <source>
        <strain evidence="1">A484AB</strain>
    </source>
</reference>
<evidence type="ECO:0000313" key="2">
    <source>
        <dbReference type="Proteomes" id="UP001152795"/>
    </source>
</evidence>
<sequence length="121" mass="14327">MNFYQKFERKIDSANASLYTEIRDLNKRLEEFEKILSFFSEQYEQLIKITQTTKKQVQQIGSKIEDQGKTITELTNNDYDNMVAIDEIQQYQRRDCLEITVMPTLPNGKPKNIDMEPLEQP</sequence>
<dbReference type="Proteomes" id="UP001152795">
    <property type="component" value="Unassembled WGS sequence"/>
</dbReference>
<keyword evidence="2" id="KW-1185">Reference proteome</keyword>
<evidence type="ECO:0000313" key="1">
    <source>
        <dbReference type="EMBL" id="CAB4019131.1"/>
    </source>
</evidence>
<proteinExistence type="predicted"/>
<dbReference type="OrthoDB" id="5971624at2759"/>
<organism evidence="1 2">
    <name type="scientific">Paramuricea clavata</name>
    <name type="common">Red gorgonian</name>
    <name type="synonym">Violescent sea-whip</name>
    <dbReference type="NCBI Taxonomy" id="317549"/>
    <lineage>
        <taxon>Eukaryota</taxon>
        <taxon>Metazoa</taxon>
        <taxon>Cnidaria</taxon>
        <taxon>Anthozoa</taxon>
        <taxon>Octocorallia</taxon>
        <taxon>Malacalcyonacea</taxon>
        <taxon>Plexauridae</taxon>
        <taxon>Paramuricea</taxon>
    </lineage>
</organism>
<gene>
    <name evidence="1" type="ORF">PACLA_8A027713</name>
</gene>
<name>A0A6S7JSE6_PARCT</name>
<accession>A0A6S7JSE6</accession>
<dbReference type="AlphaFoldDB" id="A0A6S7JSE6"/>